<gene>
    <name evidence="2" type="ORF">GWI33_022121</name>
</gene>
<protein>
    <submittedName>
        <fullName evidence="2">Uncharacterized protein</fullName>
    </submittedName>
</protein>
<proteinExistence type="predicted"/>
<accession>A0A834MLG4</accession>
<feature type="compositionally biased region" description="Polar residues" evidence="1">
    <location>
        <begin position="89"/>
        <end position="105"/>
    </location>
</feature>
<evidence type="ECO:0000313" key="2">
    <source>
        <dbReference type="EMBL" id="KAF7284535.1"/>
    </source>
</evidence>
<reference evidence="2" key="1">
    <citation type="submission" date="2020-08" db="EMBL/GenBank/DDBJ databases">
        <title>Genome sequencing and assembly of the red palm weevil Rhynchophorus ferrugineus.</title>
        <authorList>
            <person name="Dias G.B."/>
            <person name="Bergman C.M."/>
            <person name="Manee M."/>
        </authorList>
    </citation>
    <scope>NUCLEOTIDE SEQUENCE</scope>
    <source>
        <strain evidence="2">AA-2017</strain>
        <tissue evidence="2">Whole larva</tissue>
    </source>
</reference>
<evidence type="ECO:0000256" key="1">
    <source>
        <dbReference type="SAM" id="MobiDB-lite"/>
    </source>
</evidence>
<dbReference type="AlphaFoldDB" id="A0A834MLG4"/>
<sequence>MKLNYIIFCLNQHGNAGTLGTGCLDSFAGDLFTVTQIKSNGREDAMDFFTANNKWMRLETDVIAESGRAPGPEQITGSNPARDRKDTIWSGNCSPITKETASAIV</sequence>
<comment type="caution">
    <text evidence="2">The sequence shown here is derived from an EMBL/GenBank/DDBJ whole genome shotgun (WGS) entry which is preliminary data.</text>
</comment>
<dbReference type="PROSITE" id="PS51257">
    <property type="entry name" value="PROKAR_LIPOPROTEIN"/>
    <property type="match status" value="1"/>
</dbReference>
<name>A0A834MLG4_RHYFE</name>
<dbReference type="Proteomes" id="UP000625711">
    <property type="component" value="Unassembled WGS sequence"/>
</dbReference>
<dbReference type="EMBL" id="JAACXV010000077">
    <property type="protein sequence ID" value="KAF7284535.1"/>
    <property type="molecule type" value="Genomic_DNA"/>
</dbReference>
<organism evidence="2 3">
    <name type="scientific">Rhynchophorus ferrugineus</name>
    <name type="common">Red palm weevil</name>
    <name type="synonym">Curculio ferrugineus</name>
    <dbReference type="NCBI Taxonomy" id="354439"/>
    <lineage>
        <taxon>Eukaryota</taxon>
        <taxon>Metazoa</taxon>
        <taxon>Ecdysozoa</taxon>
        <taxon>Arthropoda</taxon>
        <taxon>Hexapoda</taxon>
        <taxon>Insecta</taxon>
        <taxon>Pterygota</taxon>
        <taxon>Neoptera</taxon>
        <taxon>Endopterygota</taxon>
        <taxon>Coleoptera</taxon>
        <taxon>Polyphaga</taxon>
        <taxon>Cucujiformia</taxon>
        <taxon>Curculionidae</taxon>
        <taxon>Dryophthorinae</taxon>
        <taxon>Rhynchophorus</taxon>
    </lineage>
</organism>
<keyword evidence="3" id="KW-1185">Reference proteome</keyword>
<feature type="region of interest" description="Disordered" evidence="1">
    <location>
        <begin position="67"/>
        <end position="105"/>
    </location>
</feature>
<evidence type="ECO:0000313" key="3">
    <source>
        <dbReference type="Proteomes" id="UP000625711"/>
    </source>
</evidence>